<evidence type="ECO:0000313" key="4">
    <source>
        <dbReference type="Proteomes" id="UP001596083"/>
    </source>
</evidence>
<dbReference type="Pfam" id="PF01243">
    <property type="entry name" value="PNPOx_N"/>
    <property type="match status" value="1"/>
</dbReference>
<dbReference type="InterPro" id="IPR011576">
    <property type="entry name" value="Pyridox_Oxase_N"/>
</dbReference>
<proteinExistence type="predicted"/>
<sequence>MATTNWAEFRAAEPAFATTVQDRFQAHRHHVLATLRKDGSPRVTVLEADFRFGELWLGMMWHSRKAHDLQRDPRLTLQANPGQTGETVTGDVRVSGRAVPQTDPAVLRRYAETVRPPEPFHLFRVDLTEVVHAYAQAPHFVVRVWRPGEGARTVRRGSGAEG</sequence>
<name>A0ABW0Z7L9_9ACTN</name>
<organism evidence="3 4">
    <name type="scientific">Streptomyces gamaensis</name>
    <dbReference type="NCBI Taxonomy" id="1763542"/>
    <lineage>
        <taxon>Bacteria</taxon>
        <taxon>Bacillati</taxon>
        <taxon>Actinomycetota</taxon>
        <taxon>Actinomycetes</taxon>
        <taxon>Kitasatosporales</taxon>
        <taxon>Streptomycetaceae</taxon>
        <taxon>Streptomyces</taxon>
    </lineage>
</organism>
<dbReference type="Gene3D" id="2.30.110.10">
    <property type="entry name" value="Electron Transport, Fmn-binding Protein, Chain A"/>
    <property type="match status" value="1"/>
</dbReference>
<accession>A0ABW0Z7L9</accession>
<comment type="caution">
    <text evidence="3">The sequence shown here is derived from an EMBL/GenBank/DDBJ whole genome shotgun (WGS) entry which is preliminary data.</text>
</comment>
<protein>
    <submittedName>
        <fullName evidence="3">Pyridoxamine 5'-phosphate oxidase family protein</fullName>
    </submittedName>
</protein>
<dbReference type="PANTHER" id="PTHR35176">
    <property type="entry name" value="HEME OXYGENASE HI_0854-RELATED"/>
    <property type="match status" value="1"/>
</dbReference>
<keyword evidence="1" id="KW-0560">Oxidoreductase</keyword>
<dbReference type="RefSeq" id="WP_390319006.1">
    <property type="nucleotide sequence ID" value="NZ_JBHSPB010000015.1"/>
</dbReference>
<dbReference type="SUPFAM" id="SSF50475">
    <property type="entry name" value="FMN-binding split barrel"/>
    <property type="match status" value="1"/>
</dbReference>
<dbReference type="PANTHER" id="PTHR35176:SF6">
    <property type="entry name" value="HEME OXYGENASE HI_0854-RELATED"/>
    <property type="match status" value="1"/>
</dbReference>
<dbReference type="InterPro" id="IPR052019">
    <property type="entry name" value="F420H2_bilvrd_red/Heme_oxyg"/>
</dbReference>
<gene>
    <name evidence="3" type="ORF">ACFP1Z_23150</name>
</gene>
<reference evidence="4" key="1">
    <citation type="journal article" date="2019" name="Int. J. Syst. Evol. Microbiol.">
        <title>The Global Catalogue of Microorganisms (GCM) 10K type strain sequencing project: providing services to taxonomists for standard genome sequencing and annotation.</title>
        <authorList>
            <consortium name="The Broad Institute Genomics Platform"/>
            <consortium name="The Broad Institute Genome Sequencing Center for Infectious Disease"/>
            <person name="Wu L."/>
            <person name="Ma J."/>
        </authorList>
    </citation>
    <scope>NUCLEOTIDE SEQUENCE [LARGE SCALE GENOMIC DNA]</scope>
    <source>
        <strain evidence="4">CGMCC 4.7304</strain>
    </source>
</reference>
<evidence type="ECO:0000313" key="3">
    <source>
        <dbReference type="EMBL" id="MFC5723069.1"/>
    </source>
</evidence>
<keyword evidence="4" id="KW-1185">Reference proteome</keyword>
<dbReference type="InterPro" id="IPR012349">
    <property type="entry name" value="Split_barrel_FMN-bd"/>
</dbReference>
<evidence type="ECO:0000256" key="1">
    <source>
        <dbReference type="ARBA" id="ARBA00023002"/>
    </source>
</evidence>
<dbReference type="Proteomes" id="UP001596083">
    <property type="component" value="Unassembled WGS sequence"/>
</dbReference>
<evidence type="ECO:0000259" key="2">
    <source>
        <dbReference type="Pfam" id="PF01243"/>
    </source>
</evidence>
<feature type="domain" description="Pyridoxamine 5'-phosphate oxidase N-terminal" evidence="2">
    <location>
        <begin position="20"/>
        <end position="130"/>
    </location>
</feature>
<dbReference type="EMBL" id="JBHSPB010000015">
    <property type="protein sequence ID" value="MFC5723069.1"/>
    <property type="molecule type" value="Genomic_DNA"/>
</dbReference>